<dbReference type="GO" id="GO:0004252">
    <property type="term" value="F:serine-type endopeptidase activity"/>
    <property type="evidence" value="ECO:0007669"/>
    <property type="project" value="InterPro"/>
</dbReference>
<feature type="compositionally biased region" description="Acidic residues" evidence="1">
    <location>
        <begin position="318"/>
        <end position="328"/>
    </location>
</feature>
<dbReference type="GO" id="GO:0006508">
    <property type="term" value="P:proteolysis"/>
    <property type="evidence" value="ECO:0007669"/>
    <property type="project" value="InterPro"/>
</dbReference>
<name>A0AAV9V217_9PEZI</name>
<feature type="region of interest" description="Disordered" evidence="1">
    <location>
        <begin position="254"/>
        <end position="288"/>
    </location>
</feature>
<dbReference type="Proteomes" id="UP001373714">
    <property type="component" value="Unassembled WGS sequence"/>
</dbReference>
<feature type="region of interest" description="Disordered" evidence="1">
    <location>
        <begin position="307"/>
        <end position="334"/>
    </location>
</feature>
<dbReference type="CDD" id="cd00306">
    <property type="entry name" value="Peptidases_S8_S53"/>
    <property type="match status" value="1"/>
</dbReference>
<dbReference type="AlphaFoldDB" id="A0AAV9V217"/>
<sequence>MNGRTSRLHILDSLLKIYNDIQKRFKGRKIVISMSWNLRFIKDLTTRKSTMDNFDSSLKRSLRHIFELLGQSGVIFVVPGGSFHWKDVVPTSTNPGNKDLGNNYDTNPINGFPATEGVKRLDLETPNYFVTVGGVETTSWGNYYQTHRNLRVSAPAVDILVPLPASSFHSRELELARAQSTLPGGYGLVRGTAYAAATVAGLLAYFLEMGFDRYEARTVLYAYAYPRIDQPDTEGRLQRNLDVVYNGIWGFRNDARDPDSSDEDPNSSDEDPSSSDEDGELQSERFGALTRKLAGTEKDEVVKMCQTAIEEKWPQSDETSDSDSDGDDLVIPVPESDDFWKRSKYIKRKGPGATAI</sequence>
<protein>
    <recommendedName>
        <fullName evidence="2">Peptidase S8/S53 domain-containing protein</fullName>
    </recommendedName>
</protein>
<dbReference type="InterPro" id="IPR000209">
    <property type="entry name" value="Peptidase_S8/S53_dom"/>
</dbReference>
<evidence type="ECO:0000313" key="4">
    <source>
        <dbReference type="Proteomes" id="UP001373714"/>
    </source>
</evidence>
<gene>
    <name evidence="3" type="ORF">TWF730_008328</name>
</gene>
<accession>A0AAV9V217</accession>
<comment type="caution">
    <text evidence="3">The sequence shown here is derived from an EMBL/GenBank/DDBJ whole genome shotgun (WGS) entry which is preliminary data.</text>
</comment>
<keyword evidence="4" id="KW-1185">Reference proteome</keyword>
<feature type="domain" description="Peptidase S8/S53" evidence="2">
    <location>
        <begin position="19"/>
        <end position="219"/>
    </location>
</feature>
<evidence type="ECO:0000259" key="2">
    <source>
        <dbReference type="Pfam" id="PF00082"/>
    </source>
</evidence>
<evidence type="ECO:0000256" key="1">
    <source>
        <dbReference type="SAM" id="MobiDB-lite"/>
    </source>
</evidence>
<dbReference type="Gene3D" id="3.40.50.200">
    <property type="entry name" value="Peptidase S8/S53 domain"/>
    <property type="match status" value="1"/>
</dbReference>
<organism evidence="3 4">
    <name type="scientific">Orbilia blumenaviensis</name>
    <dbReference type="NCBI Taxonomy" id="1796055"/>
    <lineage>
        <taxon>Eukaryota</taxon>
        <taxon>Fungi</taxon>
        <taxon>Dikarya</taxon>
        <taxon>Ascomycota</taxon>
        <taxon>Pezizomycotina</taxon>
        <taxon>Orbiliomycetes</taxon>
        <taxon>Orbiliales</taxon>
        <taxon>Orbiliaceae</taxon>
        <taxon>Orbilia</taxon>
    </lineage>
</organism>
<reference evidence="3 4" key="1">
    <citation type="submission" date="2019-10" db="EMBL/GenBank/DDBJ databases">
        <authorList>
            <person name="Palmer J.M."/>
        </authorList>
    </citation>
    <scope>NUCLEOTIDE SEQUENCE [LARGE SCALE GENOMIC DNA]</scope>
    <source>
        <strain evidence="3 4">TWF730</strain>
    </source>
</reference>
<proteinExistence type="predicted"/>
<dbReference type="SUPFAM" id="SSF52743">
    <property type="entry name" value="Subtilisin-like"/>
    <property type="match status" value="1"/>
</dbReference>
<feature type="compositionally biased region" description="Acidic residues" evidence="1">
    <location>
        <begin position="260"/>
        <end position="281"/>
    </location>
</feature>
<dbReference type="EMBL" id="JAVHNS010000005">
    <property type="protein sequence ID" value="KAK6353906.1"/>
    <property type="molecule type" value="Genomic_DNA"/>
</dbReference>
<evidence type="ECO:0000313" key="3">
    <source>
        <dbReference type="EMBL" id="KAK6353906.1"/>
    </source>
</evidence>
<dbReference type="Pfam" id="PF00082">
    <property type="entry name" value="Peptidase_S8"/>
    <property type="match status" value="1"/>
</dbReference>
<dbReference type="InterPro" id="IPR036852">
    <property type="entry name" value="Peptidase_S8/S53_dom_sf"/>
</dbReference>